<organism evidence="7 8">
    <name type="scientific">Rhodoferax lacus</name>
    <dbReference type="NCBI Taxonomy" id="2184758"/>
    <lineage>
        <taxon>Bacteria</taxon>
        <taxon>Pseudomonadati</taxon>
        <taxon>Pseudomonadota</taxon>
        <taxon>Betaproteobacteria</taxon>
        <taxon>Burkholderiales</taxon>
        <taxon>Comamonadaceae</taxon>
        <taxon>Rhodoferax</taxon>
    </lineage>
</organism>
<dbReference type="AlphaFoldDB" id="A0A3E1R6Z7"/>
<keyword evidence="3" id="KW-0560">Oxidoreductase</keyword>
<evidence type="ECO:0000256" key="4">
    <source>
        <dbReference type="ARBA" id="ARBA00023008"/>
    </source>
</evidence>
<dbReference type="SUPFAM" id="SSF49503">
    <property type="entry name" value="Cupredoxins"/>
    <property type="match status" value="2"/>
</dbReference>
<keyword evidence="4" id="KW-0186">Copper</keyword>
<accession>A0A3E1R6Z7</accession>
<comment type="caution">
    <text evidence="7">The sequence shown here is derived from an EMBL/GenBank/DDBJ whole genome shotgun (WGS) entry which is preliminary data.</text>
</comment>
<comment type="subcellular location">
    <subcellularLocation>
        <location evidence="1">Periplasm</location>
    </subcellularLocation>
</comment>
<dbReference type="Pfam" id="PF07732">
    <property type="entry name" value="Cu-oxidase_3"/>
    <property type="match status" value="1"/>
</dbReference>
<keyword evidence="5" id="KW-0732">Signal</keyword>
<dbReference type="GO" id="GO:0016491">
    <property type="term" value="F:oxidoreductase activity"/>
    <property type="evidence" value="ECO:0007669"/>
    <property type="project" value="UniProtKB-KW"/>
</dbReference>
<evidence type="ECO:0000256" key="2">
    <source>
        <dbReference type="ARBA" id="ARBA00022723"/>
    </source>
</evidence>
<dbReference type="InterPro" id="IPR045087">
    <property type="entry name" value="Cu-oxidase_fam"/>
</dbReference>
<gene>
    <name evidence="7" type="ORF">DIC66_20230</name>
</gene>
<feature type="chain" id="PRO_5017603749" description="Plastocyanin-like domain-containing protein" evidence="5">
    <location>
        <begin position="41"/>
        <end position="672"/>
    </location>
</feature>
<sequence>MNKQQTYQVENAIMSTHQFKPGALALAIAAALLPASQALAAEYWLKAVATTASMPNPDGSAVPVLVPMWGYQSCTGFASADTCAPASVPGPALNVPAGETTLTVHLQNNLPAPTSLVVNGLHKPMAPVFATDDQGRRRVRSFDKEVAAGATEVYAWTGIKPGTYLYQSGTQPQVQVQMGLYGAVMGNAVDASPTARAQAYAGVAYDNQATLLYSEIDPALHAAVADNSYGTTAGPTSTFNYQPKYFLINGQPYPGNAVIAPVGAPGTTLLRLLNAGLTTHVPMIDGLHWNVVAEDGKPYTFSARQYTALLPAAKTLDVVLTPAADLGGGTRYAILDRRLNLSNSGQAQGGMLAFLGYGVQGVAGAVGAAPNGAAPTPVADSYAGVKDVSISISSAEGVLLNDTDPANPLPLRAVAASGATALGGSYQLSSSGAFTYTPPSGVVGADTFSYVVTDGRALSAPALVTVTVQKPLAPANMAVLDDFTRTDASSLGNTGAGTAWSQQVGTTTSVPDLGIAGAAARSNGVTLGGLALLNQPFAPSQAVGFSATPFADSALVLKASGGSANAPANYVRVRCEAGLNNSNPELVIATILGGSNVSVAARQAGFATTACAGGGTLAAAISAKGLVTAFVNGAYVGGVQLPEVSAWTGAGKLGIQLQTLGASIDNFSGASY</sequence>
<evidence type="ECO:0000259" key="6">
    <source>
        <dbReference type="Pfam" id="PF07732"/>
    </source>
</evidence>
<dbReference type="InterPro" id="IPR008972">
    <property type="entry name" value="Cupredoxin"/>
</dbReference>
<evidence type="ECO:0000256" key="5">
    <source>
        <dbReference type="SAM" id="SignalP"/>
    </source>
</evidence>
<keyword evidence="8" id="KW-1185">Reference proteome</keyword>
<dbReference type="Proteomes" id="UP000260665">
    <property type="component" value="Unassembled WGS sequence"/>
</dbReference>
<feature type="domain" description="Plastocyanin-like" evidence="6">
    <location>
        <begin position="87"/>
        <end position="184"/>
    </location>
</feature>
<protein>
    <recommendedName>
        <fullName evidence="6">Plastocyanin-like domain-containing protein</fullName>
    </recommendedName>
</protein>
<dbReference type="Gene3D" id="2.60.40.3440">
    <property type="match status" value="1"/>
</dbReference>
<evidence type="ECO:0000256" key="1">
    <source>
        <dbReference type="ARBA" id="ARBA00004418"/>
    </source>
</evidence>
<name>A0A3E1R6Z7_9BURK</name>
<keyword evidence="2" id="KW-0479">Metal-binding</keyword>
<feature type="signal peptide" evidence="5">
    <location>
        <begin position="1"/>
        <end position="40"/>
    </location>
</feature>
<dbReference type="GO" id="GO:0042597">
    <property type="term" value="C:periplasmic space"/>
    <property type="evidence" value="ECO:0007669"/>
    <property type="project" value="UniProtKB-SubCell"/>
</dbReference>
<proteinExistence type="predicted"/>
<dbReference type="GO" id="GO:0005507">
    <property type="term" value="F:copper ion binding"/>
    <property type="evidence" value="ECO:0007669"/>
    <property type="project" value="InterPro"/>
</dbReference>
<dbReference type="EMBL" id="QFZK01000023">
    <property type="protein sequence ID" value="RFO95087.1"/>
    <property type="molecule type" value="Genomic_DNA"/>
</dbReference>
<dbReference type="PANTHER" id="PTHR11709:SF394">
    <property type="entry name" value="FI03373P-RELATED"/>
    <property type="match status" value="1"/>
</dbReference>
<evidence type="ECO:0000313" key="8">
    <source>
        <dbReference type="Proteomes" id="UP000260665"/>
    </source>
</evidence>
<dbReference type="InterPro" id="IPR011707">
    <property type="entry name" value="Cu-oxidase-like_N"/>
</dbReference>
<dbReference type="PANTHER" id="PTHR11709">
    <property type="entry name" value="MULTI-COPPER OXIDASE"/>
    <property type="match status" value="1"/>
</dbReference>
<evidence type="ECO:0000256" key="3">
    <source>
        <dbReference type="ARBA" id="ARBA00023002"/>
    </source>
</evidence>
<evidence type="ECO:0000313" key="7">
    <source>
        <dbReference type="EMBL" id="RFO95087.1"/>
    </source>
</evidence>
<dbReference type="Pfam" id="PF17963">
    <property type="entry name" value="Big_9"/>
    <property type="match status" value="1"/>
</dbReference>
<reference evidence="7 8" key="1">
    <citation type="submission" date="2018-05" db="EMBL/GenBank/DDBJ databases">
        <title>Rhodoferax soyangensis sp.nov., isolated from an oligotrophic freshwater lake.</title>
        <authorList>
            <person name="Park M."/>
        </authorList>
    </citation>
    <scope>NUCLEOTIDE SEQUENCE [LARGE SCALE GENOMIC DNA]</scope>
    <source>
        <strain evidence="7 8">IMCC26218</strain>
    </source>
</reference>
<dbReference type="Gene3D" id="2.60.40.420">
    <property type="entry name" value="Cupredoxins - blue copper proteins"/>
    <property type="match status" value="1"/>
</dbReference>